<reference evidence="2 3" key="1">
    <citation type="submission" date="2016-07" db="EMBL/GenBank/DDBJ databases">
        <title>Multiple horizontal gene transfer events from other fungi enriched the ability of initially mycotrophic Trichoderma (Ascomycota) to feed on dead plant biomass.</title>
        <authorList>
            <consortium name="DOE Joint Genome Institute"/>
            <person name="Aerts A."/>
            <person name="Atanasova L."/>
            <person name="Chenthamara K."/>
            <person name="Zhang J."/>
            <person name="Grujic M."/>
            <person name="Henrissat B."/>
            <person name="Kuo A."/>
            <person name="Salamov A."/>
            <person name="Lipzen A."/>
            <person name="Labutti K."/>
            <person name="Barry K."/>
            <person name="Miao Y."/>
            <person name="Rahimi M.J."/>
            <person name="Shen Q."/>
            <person name="Grigoriev I.V."/>
            <person name="Kubicek C.P."/>
            <person name="Druzhinina I.S."/>
        </authorList>
    </citation>
    <scope>NUCLEOTIDE SEQUENCE [LARGE SCALE GENOMIC DNA]</scope>
    <source>
        <strain evidence="2 3">CBS 226.95</strain>
    </source>
</reference>
<sequence>MPRFAFALKYALLITTIFIPHQPARNRHCSDAVQAQLSVSKWLRVWFPRFFSCFGLQVVHLPMVGMILRTIWPRTWD</sequence>
<keyword evidence="1" id="KW-0472">Membrane</keyword>
<evidence type="ECO:0000256" key="1">
    <source>
        <dbReference type="SAM" id="Phobius"/>
    </source>
</evidence>
<dbReference type="AlphaFoldDB" id="A0A2T4A151"/>
<evidence type="ECO:0000313" key="2">
    <source>
        <dbReference type="EMBL" id="PTB50789.1"/>
    </source>
</evidence>
<dbReference type="RefSeq" id="XP_024770466.1">
    <property type="nucleotide sequence ID" value="XM_024920546.1"/>
</dbReference>
<proteinExistence type="predicted"/>
<feature type="transmembrane region" description="Helical" evidence="1">
    <location>
        <begin position="50"/>
        <end position="72"/>
    </location>
</feature>
<dbReference type="GeneID" id="36629115"/>
<keyword evidence="1" id="KW-0812">Transmembrane</keyword>
<gene>
    <name evidence="2" type="ORF">M431DRAFT_523485</name>
</gene>
<protein>
    <submittedName>
        <fullName evidence="2">Uncharacterized protein</fullName>
    </submittedName>
</protein>
<keyword evidence="1" id="KW-1133">Transmembrane helix</keyword>
<feature type="non-terminal residue" evidence="2">
    <location>
        <position position="77"/>
    </location>
</feature>
<keyword evidence="3" id="KW-1185">Reference proteome</keyword>
<dbReference type="EMBL" id="KZ679687">
    <property type="protein sequence ID" value="PTB50789.1"/>
    <property type="molecule type" value="Genomic_DNA"/>
</dbReference>
<dbReference type="Proteomes" id="UP000241690">
    <property type="component" value="Unassembled WGS sequence"/>
</dbReference>
<organism evidence="2 3">
    <name type="scientific">Trichoderma harzianum CBS 226.95</name>
    <dbReference type="NCBI Taxonomy" id="983964"/>
    <lineage>
        <taxon>Eukaryota</taxon>
        <taxon>Fungi</taxon>
        <taxon>Dikarya</taxon>
        <taxon>Ascomycota</taxon>
        <taxon>Pezizomycotina</taxon>
        <taxon>Sordariomycetes</taxon>
        <taxon>Hypocreomycetidae</taxon>
        <taxon>Hypocreales</taxon>
        <taxon>Hypocreaceae</taxon>
        <taxon>Trichoderma</taxon>
    </lineage>
</organism>
<accession>A0A2T4A151</accession>
<name>A0A2T4A151_TRIHA</name>
<evidence type="ECO:0000313" key="3">
    <source>
        <dbReference type="Proteomes" id="UP000241690"/>
    </source>
</evidence>